<evidence type="ECO:0000313" key="3">
    <source>
        <dbReference type="Proteomes" id="UP001205612"/>
    </source>
</evidence>
<proteinExistence type="predicted"/>
<feature type="domain" description="GCN5-related N-acetyltransferase Rv2170-like" evidence="1">
    <location>
        <begin position="222"/>
        <end position="275"/>
    </location>
</feature>
<sequence length="298" mass="31966">MRPDDWQLTEDVEDFHARAGDFLRSRPALHNTPLTTLRRLRDRKANAAVTEVTVFGRLQSGGEVRAAFYRTPRGGLTLTPLSAGQAAALAAHLAALGHSLASVVADHDTATAFAEAWQRHTGAAPAVFWRTHLYRLVPPEPHPPGRSRIAGTPDHEQVVRWCRAFCVDVAEEATIAAIDAGHWADTRFADKHVTFWRTPDGTPVSLAGSTTMLAGMVRVDPVYTPASLRGRGYAGAVTAEVSGAALAAGATDVVLFADPGNPTSNALYQRLGYVRVADFTGYRFTPVPTGDGMARSDS</sequence>
<dbReference type="SUPFAM" id="SSF55729">
    <property type="entry name" value="Acyl-CoA N-acyltransferases (Nat)"/>
    <property type="match status" value="1"/>
</dbReference>
<evidence type="ECO:0000313" key="2">
    <source>
        <dbReference type="EMBL" id="MCS0603444.1"/>
    </source>
</evidence>
<dbReference type="Pfam" id="PF08445">
    <property type="entry name" value="FR47"/>
    <property type="match status" value="1"/>
</dbReference>
<dbReference type="Proteomes" id="UP001205612">
    <property type="component" value="Unassembled WGS sequence"/>
</dbReference>
<accession>A0ABT2B4J5</accession>
<gene>
    <name evidence="2" type="ORF">NX794_19810</name>
</gene>
<dbReference type="EMBL" id="JANUGP010000014">
    <property type="protein sequence ID" value="MCS0603444.1"/>
    <property type="molecule type" value="Genomic_DNA"/>
</dbReference>
<comment type="caution">
    <text evidence="2">The sequence shown here is derived from an EMBL/GenBank/DDBJ whole genome shotgun (WGS) entry which is preliminary data.</text>
</comment>
<dbReference type="InterPro" id="IPR013653">
    <property type="entry name" value="GCN5-like_dom"/>
</dbReference>
<name>A0ABT2B4J5_9ACTN</name>
<evidence type="ECO:0000259" key="1">
    <source>
        <dbReference type="Pfam" id="PF08445"/>
    </source>
</evidence>
<dbReference type="Gene3D" id="3.40.630.30">
    <property type="match status" value="1"/>
</dbReference>
<protein>
    <submittedName>
        <fullName evidence="2">GNAT family N-acetyltransferase</fullName>
    </submittedName>
</protein>
<organism evidence="2 3">
    <name type="scientific">Streptomyces pyxinicus</name>
    <dbReference type="NCBI Taxonomy" id="2970331"/>
    <lineage>
        <taxon>Bacteria</taxon>
        <taxon>Bacillati</taxon>
        <taxon>Actinomycetota</taxon>
        <taxon>Actinomycetes</taxon>
        <taxon>Kitasatosporales</taxon>
        <taxon>Streptomycetaceae</taxon>
        <taxon>Streptomyces</taxon>
    </lineage>
</organism>
<reference evidence="2 3" key="1">
    <citation type="submission" date="2022-08" db="EMBL/GenBank/DDBJ databases">
        <authorList>
            <person name="Somphong A."/>
            <person name="Phongsopitanun W."/>
        </authorList>
    </citation>
    <scope>NUCLEOTIDE SEQUENCE [LARGE SCALE GENOMIC DNA]</scope>
    <source>
        <strain evidence="2 3">LP11</strain>
    </source>
</reference>
<dbReference type="RefSeq" id="WP_258779920.1">
    <property type="nucleotide sequence ID" value="NZ_JANUGP010000014.1"/>
</dbReference>
<dbReference type="InterPro" id="IPR016181">
    <property type="entry name" value="Acyl_CoA_acyltransferase"/>
</dbReference>
<keyword evidence="3" id="KW-1185">Reference proteome</keyword>